<organism evidence="8 9">
    <name type="scientific">Alicyclobacillus mali</name>
    <name type="common">ex Roth et al. 2021</name>
    <dbReference type="NCBI Taxonomy" id="1123961"/>
    <lineage>
        <taxon>Bacteria</taxon>
        <taxon>Bacillati</taxon>
        <taxon>Bacillota</taxon>
        <taxon>Bacilli</taxon>
        <taxon>Bacillales</taxon>
        <taxon>Alicyclobacillaceae</taxon>
        <taxon>Alicyclobacillus</taxon>
    </lineage>
</organism>
<dbReference type="EC" id="1.6.5.11" evidence="8"/>
<comment type="subcellular location">
    <subcellularLocation>
        <location evidence="1">Cell membrane</location>
        <topology evidence="1">Multi-pass membrane protein</topology>
    </subcellularLocation>
    <subcellularLocation>
        <location evidence="5">Membrane</location>
        <topology evidence="5">Multi-pass membrane protein</topology>
    </subcellularLocation>
</comment>
<dbReference type="Proteomes" id="UP000642910">
    <property type="component" value="Unassembled WGS sequence"/>
</dbReference>
<dbReference type="RefSeq" id="WP_195868044.1">
    <property type="nucleotide sequence ID" value="NZ_JADPKZ010000046.1"/>
</dbReference>
<accession>A0ABS0F5N7</accession>
<evidence type="ECO:0000256" key="5">
    <source>
        <dbReference type="RuleBase" id="RU000320"/>
    </source>
</evidence>
<evidence type="ECO:0000313" key="8">
    <source>
        <dbReference type="EMBL" id="MBF8378592.1"/>
    </source>
</evidence>
<gene>
    <name evidence="8" type="ORF">IW967_12075</name>
</gene>
<evidence type="ECO:0000259" key="7">
    <source>
        <dbReference type="Pfam" id="PF00361"/>
    </source>
</evidence>
<keyword evidence="8" id="KW-0560">Oxidoreductase</keyword>
<feature type="transmembrane region" description="Helical" evidence="6">
    <location>
        <begin position="374"/>
        <end position="394"/>
    </location>
</feature>
<feature type="transmembrane region" description="Helical" evidence="6">
    <location>
        <begin position="12"/>
        <end position="31"/>
    </location>
</feature>
<feature type="transmembrane region" description="Helical" evidence="6">
    <location>
        <begin position="295"/>
        <end position="318"/>
    </location>
</feature>
<dbReference type="NCBIfam" id="NF006373">
    <property type="entry name" value="PRK08601.1"/>
    <property type="match status" value="1"/>
</dbReference>
<feature type="transmembrane region" description="Helical" evidence="6">
    <location>
        <begin position="195"/>
        <end position="212"/>
    </location>
</feature>
<dbReference type="PANTHER" id="PTHR42829">
    <property type="entry name" value="NADH-UBIQUINONE OXIDOREDUCTASE CHAIN 5"/>
    <property type="match status" value="1"/>
</dbReference>
<feature type="transmembrane region" description="Helical" evidence="6">
    <location>
        <begin position="151"/>
        <end position="174"/>
    </location>
</feature>
<keyword evidence="2 5" id="KW-0812">Transmembrane</keyword>
<protein>
    <submittedName>
        <fullName evidence="8">NADH dehydrogenase subunit 5</fullName>
        <ecNumber evidence="8">1.6.5.11</ecNumber>
    </submittedName>
</protein>
<evidence type="ECO:0000256" key="2">
    <source>
        <dbReference type="ARBA" id="ARBA00022692"/>
    </source>
</evidence>
<dbReference type="PRINTS" id="PR01434">
    <property type="entry name" value="NADHDHGNASE5"/>
</dbReference>
<feature type="transmembrane region" description="Helical" evidence="6">
    <location>
        <begin position="101"/>
        <end position="131"/>
    </location>
</feature>
<feature type="transmembrane region" description="Helical" evidence="6">
    <location>
        <begin position="401"/>
        <end position="417"/>
    </location>
</feature>
<proteinExistence type="predicted"/>
<name>A0ABS0F5N7_9BACL</name>
<dbReference type="InterPro" id="IPR003945">
    <property type="entry name" value="NU5C-like"/>
</dbReference>
<dbReference type="Pfam" id="PF00361">
    <property type="entry name" value="Proton_antipo_M"/>
    <property type="match status" value="1"/>
</dbReference>
<evidence type="ECO:0000256" key="3">
    <source>
        <dbReference type="ARBA" id="ARBA00022989"/>
    </source>
</evidence>
<dbReference type="InterPro" id="IPR001750">
    <property type="entry name" value="ND/Mrp_TM"/>
</dbReference>
<evidence type="ECO:0000256" key="1">
    <source>
        <dbReference type="ARBA" id="ARBA00004651"/>
    </source>
</evidence>
<dbReference type="EMBL" id="JADPKZ010000046">
    <property type="protein sequence ID" value="MBF8378592.1"/>
    <property type="molecule type" value="Genomic_DNA"/>
</dbReference>
<comment type="caution">
    <text evidence="8">The sequence shown here is derived from an EMBL/GenBank/DDBJ whole genome shotgun (WGS) entry which is preliminary data.</text>
</comment>
<keyword evidence="4 6" id="KW-0472">Membrane</keyword>
<keyword evidence="9" id="KW-1185">Reference proteome</keyword>
<feature type="domain" description="NADH:quinone oxidoreductase/Mrp antiporter transmembrane" evidence="7">
    <location>
        <begin position="181"/>
        <end position="336"/>
    </location>
</feature>
<dbReference type="PANTHER" id="PTHR42829:SF1">
    <property type="entry name" value="INORGANIC CARBON TRANSPORTER SUBUNIT DABB-RELATED"/>
    <property type="match status" value="1"/>
</dbReference>
<reference evidence="8 9" key="1">
    <citation type="submission" date="2020-11" db="EMBL/GenBank/DDBJ databases">
        <title>Genomic insight of Alicyclobacillus mali FL 18 reveals a new arsenic-resistant strain, with potential in environmental biotechnology.</title>
        <authorList>
            <person name="Fiorentino G."/>
            <person name="Gallo G."/>
            <person name="Aulitto M."/>
        </authorList>
    </citation>
    <scope>NUCLEOTIDE SEQUENCE [LARGE SCALE GENOMIC DNA]</scope>
    <source>
        <strain evidence="8 9">FL 18</strain>
    </source>
</reference>
<feature type="transmembrane region" description="Helical" evidence="6">
    <location>
        <begin position="232"/>
        <end position="250"/>
    </location>
</feature>
<feature type="transmembrane region" description="Helical" evidence="6">
    <location>
        <begin position="262"/>
        <end position="283"/>
    </location>
</feature>
<feature type="transmembrane region" description="Helical" evidence="6">
    <location>
        <begin position="437"/>
        <end position="457"/>
    </location>
</feature>
<evidence type="ECO:0000256" key="6">
    <source>
        <dbReference type="SAM" id="Phobius"/>
    </source>
</evidence>
<feature type="transmembrane region" description="Helical" evidence="6">
    <location>
        <begin position="38"/>
        <end position="58"/>
    </location>
</feature>
<evidence type="ECO:0000256" key="4">
    <source>
        <dbReference type="ARBA" id="ARBA00023136"/>
    </source>
</evidence>
<keyword evidence="3 6" id="KW-1133">Transmembrane helix</keyword>
<sequence length="501" mass="52834">MFSGWMPQIIFPAWLVAWAFSGLAAGLCLRLRGPQRRVGLLLGGLALVAFISLAGLVFTSGEPYRDARLGWAVSAYIAALGLGVEAFAMRHLAGSERYGRYFAWMTWTLFCASASWMVDNAIVFAVCWIGMDVGIVRLISLQRGSRAVRRVVRTVFVRLLRSMGGIALISLLCVKSSGRISLHAGVAALAQRPHVAILASLVLAVVALAQAGNAPFMRWLLDSAITPTPVSALMHAGVVNAGGLLLAKFAPVLATGGIIPRALLMAAAWVSIAIGTGILMIHADYKRQLVASTMAQMGLMLTECAVGAYAVAMVHLVLHGVFKATLFLRSGSAVPRPDEVLVKAQVLSPRFPWAQLVGAAFFLVYAFPRPADGLSLLSGLLLGAGCAVALAAATSLRAGRWLGAAIALFAGALALALRDELIRAWAVLLGTPGSGNAWLAAVAAGLIALHAALLTWLRRHPRHPCSLRAYAWLAHMGDPSPHAAEAQPAALETLAKEAMLS</sequence>
<dbReference type="GO" id="GO:0016491">
    <property type="term" value="F:oxidoreductase activity"/>
    <property type="evidence" value="ECO:0007669"/>
    <property type="project" value="UniProtKB-KW"/>
</dbReference>
<evidence type="ECO:0000313" key="9">
    <source>
        <dbReference type="Proteomes" id="UP000642910"/>
    </source>
</evidence>
<feature type="transmembrane region" description="Helical" evidence="6">
    <location>
        <begin position="70"/>
        <end position="89"/>
    </location>
</feature>